<evidence type="ECO:0000256" key="10">
    <source>
        <dbReference type="SAM" id="SignalP"/>
    </source>
</evidence>
<evidence type="ECO:0000256" key="1">
    <source>
        <dbReference type="ARBA" id="ARBA00003174"/>
    </source>
</evidence>
<evidence type="ECO:0000313" key="13">
    <source>
        <dbReference type="Proteomes" id="UP001275084"/>
    </source>
</evidence>
<keyword evidence="9" id="KW-1015">Disulfide bond</keyword>
<comment type="similarity">
    <text evidence="2">Belongs to the peptidase M43B family.</text>
</comment>
<evidence type="ECO:0000256" key="2">
    <source>
        <dbReference type="ARBA" id="ARBA00008721"/>
    </source>
</evidence>
<keyword evidence="8 12" id="KW-0482">Metalloprotease</keyword>
<sequence length="287" mass="31967">MEILAVLKWFAVTLAYTISAHVVLFREEPEGIGNWCGTVATPEWLAEDYKRVDVEERIVPRQSSITVDTYFHVVANSTRVRDGYLTDQMLSRQLDTLNADYAASYISFNLRGITRTVNRTWALSTRLQDQVEMKKSLRRGTYSTLNVYFRTNIGESDEGGTLLGQCTLPKPASEVPPGSNNFYRDGCMVLYDTVLVGGTTTTHEVGHWFGLLHTFEGGCTGPGDMVADTPAEASPSGGCNLLRNTCPDQPGYDPVENFMDYSPSSCRKTFTPGQSARMWGRWNTLRA</sequence>
<evidence type="ECO:0000256" key="5">
    <source>
        <dbReference type="ARBA" id="ARBA00022729"/>
    </source>
</evidence>
<evidence type="ECO:0000256" key="9">
    <source>
        <dbReference type="ARBA" id="ARBA00023157"/>
    </source>
</evidence>
<dbReference type="InterPro" id="IPR008754">
    <property type="entry name" value="Peptidase_M43"/>
</dbReference>
<feature type="signal peptide" evidence="10">
    <location>
        <begin position="1"/>
        <end position="15"/>
    </location>
</feature>
<dbReference type="GO" id="GO:0006508">
    <property type="term" value="P:proteolysis"/>
    <property type="evidence" value="ECO:0007669"/>
    <property type="project" value="UniProtKB-KW"/>
</dbReference>
<feature type="domain" description="Peptidase M43 pregnancy-associated plasma-A" evidence="11">
    <location>
        <begin position="199"/>
        <end position="279"/>
    </location>
</feature>
<evidence type="ECO:0000256" key="8">
    <source>
        <dbReference type="ARBA" id="ARBA00023049"/>
    </source>
</evidence>
<dbReference type="GO" id="GO:0008237">
    <property type="term" value="F:metallopeptidase activity"/>
    <property type="evidence" value="ECO:0007669"/>
    <property type="project" value="UniProtKB-KW"/>
</dbReference>
<accession>A0AAJ0MDL8</accession>
<dbReference type="PANTHER" id="PTHR47466:SF1">
    <property type="entry name" value="METALLOPROTEASE MEP1 (AFU_ORTHOLOGUE AFUA_1G07730)-RELATED"/>
    <property type="match status" value="1"/>
</dbReference>
<dbReference type="PANTHER" id="PTHR47466">
    <property type="match status" value="1"/>
</dbReference>
<feature type="chain" id="PRO_5042584188" evidence="10">
    <location>
        <begin position="16"/>
        <end position="287"/>
    </location>
</feature>
<protein>
    <submittedName>
        <fullName evidence="12">Metalloprotease</fullName>
    </submittedName>
</protein>
<dbReference type="SUPFAM" id="SSF55486">
    <property type="entry name" value="Metalloproteases ('zincins'), catalytic domain"/>
    <property type="match status" value="1"/>
</dbReference>
<comment type="function">
    <text evidence="1">Secreted metalloproteinase that allows assimilation of proteinaceous substrates.</text>
</comment>
<proteinExistence type="inferred from homology"/>
<comment type="caution">
    <text evidence="12">The sequence shown here is derived from an EMBL/GenBank/DDBJ whole genome shotgun (WGS) entry which is preliminary data.</text>
</comment>
<dbReference type="AlphaFoldDB" id="A0AAJ0MDL8"/>
<evidence type="ECO:0000256" key="7">
    <source>
        <dbReference type="ARBA" id="ARBA00022833"/>
    </source>
</evidence>
<keyword evidence="13" id="KW-1185">Reference proteome</keyword>
<evidence type="ECO:0000256" key="4">
    <source>
        <dbReference type="ARBA" id="ARBA00022723"/>
    </source>
</evidence>
<name>A0AAJ0MDL8_9PEZI</name>
<gene>
    <name evidence="12" type="ORF">B0T25DRAFT_455611</name>
</gene>
<keyword evidence="3" id="KW-0645">Protease</keyword>
<dbReference type="InterPro" id="IPR024079">
    <property type="entry name" value="MetalloPept_cat_dom_sf"/>
</dbReference>
<reference evidence="12" key="2">
    <citation type="submission" date="2023-06" db="EMBL/GenBank/DDBJ databases">
        <authorList>
            <consortium name="Lawrence Berkeley National Laboratory"/>
            <person name="Haridas S."/>
            <person name="Hensen N."/>
            <person name="Bonometti L."/>
            <person name="Westerberg I."/>
            <person name="Brannstrom I.O."/>
            <person name="Guillou S."/>
            <person name="Cros-Aarteil S."/>
            <person name="Calhoun S."/>
            <person name="Kuo A."/>
            <person name="Mondo S."/>
            <person name="Pangilinan J."/>
            <person name="Riley R."/>
            <person name="Labutti K."/>
            <person name="Andreopoulos B."/>
            <person name="Lipzen A."/>
            <person name="Chen C."/>
            <person name="Yanf M."/>
            <person name="Daum C."/>
            <person name="Ng V."/>
            <person name="Clum A."/>
            <person name="Steindorff A."/>
            <person name="Ohm R."/>
            <person name="Martin F."/>
            <person name="Silar P."/>
            <person name="Natvig D."/>
            <person name="Lalanne C."/>
            <person name="Gautier V."/>
            <person name="Ament-Velasquez S.L."/>
            <person name="Kruys A."/>
            <person name="Hutchinson M.I."/>
            <person name="Powell A.J."/>
            <person name="Barry K."/>
            <person name="Miller A.N."/>
            <person name="Grigoriev I.V."/>
            <person name="Debuchy R."/>
            <person name="Gladieux P."/>
            <person name="Thoren M.H."/>
            <person name="Johannesson H."/>
        </authorList>
    </citation>
    <scope>NUCLEOTIDE SEQUENCE</scope>
    <source>
        <strain evidence="12">CBS 955.72</strain>
    </source>
</reference>
<dbReference type="Pfam" id="PF05572">
    <property type="entry name" value="Peptidase_M43"/>
    <property type="match status" value="1"/>
</dbReference>
<dbReference type="Proteomes" id="UP001275084">
    <property type="component" value="Unassembled WGS sequence"/>
</dbReference>
<dbReference type="GO" id="GO:0046872">
    <property type="term" value="F:metal ion binding"/>
    <property type="evidence" value="ECO:0007669"/>
    <property type="project" value="UniProtKB-KW"/>
</dbReference>
<keyword evidence="4" id="KW-0479">Metal-binding</keyword>
<dbReference type="EMBL" id="JAUIQD010000004">
    <property type="protein sequence ID" value="KAK3352224.1"/>
    <property type="molecule type" value="Genomic_DNA"/>
</dbReference>
<evidence type="ECO:0000256" key="6">
    <source>
        <dbReference type="ARBA" id="ARBA00022801"/>
    </source>
</evidence>
<evidence type="ECO:0000313" key="12">
    <source>
        <dbReference type="EMBL" id="KAK3352224.1"/>
    </source>
</evidence>
<keyword evidence="7" id="KW-0862">Zinc</keyword>
<evidence type="ECO:0000256" key="3">
    <source>
        <dbReference type="ARBA" id="ARBA00022670"/>
    </source>
</evidence>
<keyword evidence="5 10" id="KW-0732">Signal</keyword>
<dbReference type="CDD" id="cd04275">
    <property type="entry name" value="ZnMc_pappalysin_like"/>
    <property type="match status" value="1"/>
</dbReference>
<reference evidence="12" key="1">
    <citation type="journal article" date="2023" name="Mol. Phylogenet. Evol.">
        <title>Genome-scale phylogeny and comparative genomics of the fungal order Sordariales.</title>
        <authorList>
            <person name="Hensen N."/>
            <person name="Bonometti L."/>
            <person name="Westerberg I."/>
            <person name="Brannstrom I.O."/>
            <person name="Guillou S."/>
            <person name="Cros-Aarteil S."/>
            <person name="Calhoun S."/>
            <person name="Haridas S."/>
            <person name="Kuo A."/>
            <person name="Mondo S."/>
            <person name="Pangilinan J."/>
            <person name="Riley R."/>
            <person name="LaButti K."/>
            <person name="Andreopoulos B."/>
            <person name="Lipzen A."/>
            <person name="Chen C."/>
            <person name="Yan M."/>
            <person name="Daum C."/>
            <person name="Ng V."/>
            <person name="Clum A."/>
            <person name="Steindorff A."/>
            <person name="Ohm R.A."/>
            <person name="Martin F."/>
            <person name="Silar P."/>
            <person name="Natvig D.O."/>
            <person name="Lalanne C."/>
            <person name="Gautier V."/>
            <person name="Ament-Velasquez S.L."/>
            <person name="Kruys A."/>
            <person name="Hutchinson M.I."/>
            <person name="Powell A.J."/>
            <person name="Barry K."/>
            <person name="Miller A.N."/>
            <person name="Grigoriev I.V."/>
            <person name="Debuchy R."/>
            <person name="Gladieux P."/>
            <person name="Hiltunen Thoren M."/>
            <person name="Johannesson H."/>
        </authorList>
    </citation>
    <scope>NUCLEOTIDE SEQUENCE</scope>
    <source>
        <strain evidence="12">CBS 955.72</strain>
    </source>
</reference>
<dbReference type="Gene3D" id="3.40.390.10">
    <property type="entry name" value="Collagenase (Catalytic Domain)"/>
    <property type="match status" value="1"/>
</dbReference>
<evidence type="ECO:0000259" key="11">
    <source>
        <dbReference type="Pfam" id="PF05572"/>
    </source>
</evidence>
<organism evidence="12 13">
    <name type="scientific">Lasiosphaeria hispida</name>
    <dbReference type="NCBI Taxonomy" id="260671"/>
    <lineage>
        <taxon>Eukaryota</taxon>
        <taxon>Fungi</taxon>
        <taxon>Dikarya</taxon>
        <taxon>Ascomycota</taxon>
        <taxon>Pezizomycotina</taxon>
        <taxon>Sordariomycetes</taxon>
        <taxon>Sordariomycetidae</taxon>
        <taxon>Sordariales</taxon>
        <taxon>Lasiosphaeriaceae</taxon>
        <taxon>Lasiosphaeria</taxon>
    </lineage>
</organism>
<keyword evidence="6" id="KW-0378">Hydrolase</keyword>